<dbReference type="PANTHER" id="PTHR22600:SF57">
    <property type="entry name" value="BETA-N-ACETYLHEXOSAMINIDASE"/>
    <property type="match status" value="1"/>
</dbReference>
<dbReference type="EC" id="3.2.1.52" evidence="3"/>
<name>A0A381WRI2_9ZZZZ</name>
<dbReference type="Gene3D" id="3.30.379.10">
    <property type="entry name" value="Chitobiase/beta-hexosaminidase domain 2-like"/>
    <property type="match status" value="1"/>
</dbReference>
<dbReference type="GO" id="GO:0030203">
    <property type="term" value="P:glycosaminoglycan metabolic process"/>
    <property type="evidence" value="ECO:0007669"/>
    <property type="project" value="TreeGrafter"/>
</dbReference>
<accession>A0A381WRI2</accession>
<dbReference type="InterPro" id="IPR029018">
    <property type="entry name" value="Hex-like_dom2"/>
</dbReference>
<dbReference type="InterPro" id="IPR017853">
    <property type="entry name" value="GH"/>
</dbReference>
<evidence type="ECO:0000259" key="6">
    <source>
        <dbReference type="Pfam" id="PF00728"/>
    </source>
</evidence>
<evidence type="ECO:0000313" key="8">
    <source>
        <dbReference type="EMBL" id="SVA54901.1"/>
    </source>
</evidence>
<dbReference type="InterPro" id="IPR025705">
    <property type="entry name" value="Beta_hexosaminidase_sua/sub"/>
</dbReference>
<comment type="catalytic activity">
    <reaction evidence="1">
        <text>Hydrolysis of terminal non-reducing N-acetyl-D-hexosamine residues in N-acetyl-beta-D-hexosaminides.</text>
        <dbReference type="EC" id="3.2.1.52"/>
    </reaction>
</comment>
<gene>
    <name evidence="8" type="ORF">METZ01_LOCUS107755</name>
</gene>
<dbReference type="PRINTS" id="PR00738">
    <property type="entry name" value="GLHYDRLASE20"/>
</dbReference>
<dbReference type="SUPFAM" id="SSF55545">
    <property type="entry name" value="beta-N-acetylhexosaminidase-like domain"/>
    <property type="match status" value="1"/>
</dbReference>
<feature type="domain" description="Beta-hexosaminidase bacterial type N-terminal" evidence="7">
    <location>
        <begin position="39"/>
        <end position="170"/>
    </location>
</feature>
<evidence type="ECO:0000259" key="7">
    <source>
        <dbReference type="Pfam" id="PF02838"/>
    </source>
</evidence>
<comment type="similarity">
    <text evidence="2">Belongs to the glycosyl hydrolase 20 family.</text>
</comment>
<proteinExistence type="inferred from homology"/>
<evidence type="ECO:0000256" key="1">
    <source>
        <dbReference type="ARBA" id="ARBA00001231"/>
    </source>
</evidence>
<evidence type="ECO:0000256" key="4">
    <source>
        <dbReference type="ARBA" id="ARBA00022801"/>
    </source>
</evidence>
<dbReference type="InterPro" id="IPR015882">
    <property type="entry name" value="HEX_bac_N"/>
</dbReference>
<organism evidence="8">
    <name type="scientific">marine metagenome</name>
    <dbReference type="NCBI Taxonomy" id="408172"/>
    <lineage>
        <taxon>unclassified sequences</taxon>
        <taxon>metagenomes</taxon>
        <taxon>ecological metagenomes</taxon>
    </lineage>
</organism>
<dbReference type="SUPFAM" id="SSF51445">
    <property type="entry name" value="(Trans)glycosidases"/>
    <property type="match status" value="1"/>
</dbReference>
<dbReference type="PANTHER" id="PTHR22600">
    <property type="entry name" value="BETA-HEXOSAMINIDASE"/>
    <property type="match status" value="1"/>
</dbReference>
<dbReference type="PROSITE" id="PS51257">
    <property type="entry name" value="PROKAR_LIPOPROTEIN"/>
    <property type="match status" value="1"/>
</dbReference>
<dbReference type="Pfam" id="PF02838">
    <property type="entry name" value="Glyco_hydro_20b"/>
    <property type="match status" value="1"/>
</dbReference>
<dbReference type="AlphaFoldDB" id="A0A381WRI2"/>
<dbReference type="GO" id="GO:0016020">
    <property type="term" value="C:membrane"/>
    <property type="evidence" value="ECO:0007669"/>
    <property type="project" value="TreeGrafter"/>
</dbReference>
<feature type="domain" description="Glycoside hydrolase family 20 catalytic" evidence="6">
    <location>
        <begin position="173"/>
        <end position="521"/>
    </location>
</feature>
<keyword evidence="4" id="KW-0378">Hydrolase</keyword>
<dbReference type="EMBL" id="UINC01012591">
    <property type="protein sequence ID" value="SVA54901.1"/>
    <property type="molecule type" value="Genomic_DNA"/>
</dbReference>
<keyword evidence="5" id="KW-0326">Glycosidase</keyword>
<dbReference type="CDD" id="cd06563">
    <property type="entry name" value="GH20_chitobiase-like"/>
    <property type="match status" value="1"/>
</dbReference>
<dbReference type="Gene3D" id="3.20.20.80">
    <property type="entry name" value="Glycosidases"/>
    <property type="match status" value="1"/>
</dbReference>
<dbReference type="GO" id="GO:0004563">
    <property type="term" value="F:beta-N-acetylhexosaminidase activity"/>
    <property type="evidence" value="ECO:0007669"/>
    <property type="project" value="UniProtKB-EC"/>
</dbReference>
<evidence type="ECO:0000256" key="3">
    <source>
        <dbReference type="ARBA" id="ARBA00012663"/>
    </source>
</evidence>
<dbReference type="Pfam" id="PF00728">
    <property type="entry name" value="Glyco_hydro_20"/>
    <property type="match status" value="1"/>
</dbReference>
<reference evidence="8" key="1">
    <citation type="submission" date="2018-05" db="EMBL/GenBank/DDBJ databases">
        <authorList>
            <person name="Lanie J.A."/>
            <person name="Ng W.-L."/>
            <person name="Kazmierczak K.M."/>
            <person name="Andrzejewski T.M."/>
            <person name="Davidsen T.M."/>
            <person name="Wayne K.J."/>
            <person name="Tettelin H."/>
            <person name="Glass J.I."/>
            <person name="Rusch D."/>
            <person name="Podicherti R."/>
            <person name="Tsui H.-C.T."/>
            <person name="Winkler M.E."/>
        </authorList>
    </citation>
    <scope>NUCLEOTIDE SEQUENCE</scope>
</reference>
<dbReference type="GO" id="GO:0005975">
    <property type="term" value="P:carbohydrate metabolic process"/>
    <property type="evidence" value="ECO:0007669"/>
    <property type="project" value="InterPro"/>
</dbReference>
<sequence length="557" mass="62544">MPNKSGHVTHQELLANAGQVVLAMVLVLTAACAAPRPTSLIPLPAYILETGADAFVLDTDTRIALSDPADTELRLLAESWAEPVREASGFSLPVATTPAVTSEANTVTLRLSGGTTEANDERYRMDVTSSAVDLSAHTPAGLFYGLQTLRQLLPVTSEDWSMPAVVIEDAPRFRYRGMHLDVGRHFFPVTFIKKYIDLLALYKMNTFHWHLTEDQGWRIEIKKYPKLTEVGAYRQETVSGKNFEKWDRPYVGDGIPHGGFYTQEEVREVVAYARARYIDVIPEIEMPGHATAALAAYPQYACTDGPFTVPTTWGVFEDIYCPKEETFQFLEDVLTEVIALFPSTYIHIGGDETPKTRWEESALAQQVIAREGLADEEELQGYFIRRIESFLQQHGRRLIGWDEILEGGLAPRATVMSWRGMDGGIEAARQGHDVIMTPTSHTYFDYYQADPETEPLAIRGLTTLEKVYDFEPVPSVLSLDEAAHVLGAQGNVWTEYMSTTDYVEYMVFPRMLALSEVVWSPKNARNWESFSRRLPHQLQHLDKLGVNYRPVTALATP</sequence>
<evidence type="ECO:0000256" key="2">
    <source>
        <dbReference type="ARBA" id="ARBA00006285"/>
    </source>
</evidence>
<protein>
    <recommendedName>
        <fullName evidence="3">beta-N-acetylhexosaminidase</fullName>
        <ecNumber evidence="3">3.2.1.52</ecNumber>
    </recommendedName>
</protein>
<dbReference type="InterPro" id="IPR015883">
    <property type="entry name" value="Glyco_hydro_20_cat"/>
</dbReference>
<evidence type="ECO:0000256" key="5">
    <source>
        <dbReference type="ARBA" id="ARBA00023295"/>
    </source>
</evidence>